<dbReference type="Gene3D" id="3.30.930.10">
    <property type="entry name" value="Bira Bifunctional Protein, Domain 2"/>
    <property type="match status" value="1"/>
</dbReference>
<organism evidence="7 8">
    <name type="scientific">Litorilituus lipolyticus</name>
    <dbReference type="NCBI Taxonomy" id="2491017"/>
    <lineage>
        <taxon>Bacteria</taxon>
        <taxon>Pseudomonadati</taxon>
        <taxon>Pseudomonadota</taxon>
        <taxon>Gammaproteobacteria</taxon>
        <taxon>Alteromonadales</taxon>
        <taxon>Colwelliaceae</taxon>
        <taxon>Litorilituus</taxon>
    </lineage>
</organism>
<keyword evidence="7" id="KW-0251">Elongation factor</keyword>
<dbReference type="InterPro" id="IPR004364">
    <property type="entry name" value="Aa-tRNA-synt_II"/>
</dbReference>
<dbReference type="NCBIfam" id="NF006828">
    <property type="entry name" value="PRK09350.1"/>
    <property type="match status" value="1"/>
</dbReference>
<evidence type="ECO:0000256" key="5">
    <source>
        <dbReference type="ARBA" id="ARBA00052794"/>
    </source>
</evidence>
<gene>
    <name evidence="7" type="ORF">EPA86_07550</name>
</gene>
<keyword evidence="3" id="KW-0547">Nucleotide-binding</keyword>
<keyword evidence="2 7" id="KW-0436">Ligase</keyword>
<dbReference type="GO" id="GO:0003746">
    <property type="term" value="F:translation elongation factor activity"/>
    <property type="evidence" value="ECO:0007669"/>
    <property type="project" value="UniProtKB-KW"/>
</dbReference>
<sequence length="325" mass="37557">MNWQPTLSWQHAKKRADIIKQIRGFFAERDVVEVETPALSQGTVTDVHLEGIKCQYDYLSNSAVNCSQTLYLQTSPEFHMKRLLASGYGDIYQICKSFRHEGFGSHHNPEFTMLEWYRKGFDHFALMKEVSDLLATILKCQEPIFVTYQELFKRYVNIDPLVADRHELLAVIKEHDKLSDWLNEEVNIDTLLQFIFSEIIEQHIGGDVPYFVYNFPARQASLAKLSSEDPRVARRFECYFHGIELANGFDELIDPIIQLERFKQDNKLREQSKLESKAIDEHFIFALKSGLPECAGVALGIDRLVMLALQTQNIEDVLTFSIENA</sequence>
<dbReference type="EMBL" id="SAWY01000016">
    <property type="protein sequence ID" value="TPH16135.1"/>
    <property type="molecule type" value="Genomic_DNA"/>
</dbReference>
<dbReference type="NCBIfam" id="TIGR00462">
    <property type="entry name" value="genX"/>
    <property type="match status" value="1"/>
</dbReference>
<evidence type="ECO:0000256" key="4">
    <source>
        <dbReference type="ARBA" id="ARBA00022840"/>
    </source>
</evidence>
<reference evidence="7 8" key="1">
    <citation type="submission" date="2019-01" db="EMBL/GenBank/DDBJ databases">
        <title>Litorilituus lipolytica sp. nov., isolated from intertidal sand of the Yellow Sea in China.</title>
        <authorList>
            <person name="Liu A."/>
        </authorList>
    </citation>
    <scope>NUCLEOTIDE SEQUENCE [LARGE SCALE GENOMIC DNA]</scope>
    <source>
        <strain evidence="7 8">RZ04</strain>
    </source>
</reference>
<dbReference type="GO" id="GO:0004824">
    <property type="term" value="F:lysine-tRNA ligase activity"/>
    <property type="evidence" value="ECO:0007669"/>
    <property type="project" value="InterPro"/>
</dbReference>
<evidence type="ECO:0000256" key="2">
    <source>
        <dbReference type="ARBA" id="ARBA00022598"/>
    </source>
</evidence>
<dbReference type="GO" id="GO:0000049">
    <property type="term" value="F:tRNA binding"/>
    <property type="evidence" value="ECO:0007669"/>
    <property type="project" value="TreeGrafter"/>
</dbReference>
<name>A0A502L0Y3_9GAMM</name>
<dbReference type="Pfam" id="PF00152">
    <property type="entry name" value="tRNA-synt_2"/>
    <property type="match status" value="1"/>
</dbReference>
<evidence type="ECO:0000313" key="8">
    <source>
        <dbReference type="Proteomes" id="UP000315303"/>
    </source>
</evidence>
<evidence type="ECO:0000256" key="3">
    <source>
        <dbReference type="ARBA" id="ARBA00022741"/>
    </source>
</evidence>
<dbReference type="GO" id="GO:0005524">
    <property type="term" value="F:ATP binding"/>
    <property type="evidence" value="ECO:0007669"/>
    <property type="project" value="UniProtKB-KW"/>
</dbReference>
<dbReference type="OrthoDB" id="9802326at2"/>
<evidence type="ECO:0000259" key="6">
    <source>
        <dbReference type="PROSITE" id="PS50862"/>
    </source>
</evidence>
<dbReference type="InterPro" id="IPR004525">
    <property type="entry name" value="EpmA"/>
</dbReference>
<dbReference type="RefSeq" id="WP_140602823.1">
    <property type="nucleotide sequence ID" value="NZ_SAWY01000016.1"/>
</dbReference>
<dbReference type="Proteomes" id="UP000315303">
    <property type="component" value="Unassembled WGS sequence"/>
</dbReference>
<comment type="caution">
    <text evidence="7">The sequence shown here is derived from an EMBL/GenBank/DDBJ whole genome shotgun (WGS) entry which is preliminary data.</text>
</comment>
<dbReference type="GO" id="GO:0005829">
    <property type="term" value="C:cytosol"/>
    <property type="evidence" value="ECO:0007669"/>
    <property type="project" value="TreeGrafter"/>
</dbReference>
<dbReference type="SUPFAM" id="SSF55681">
    <property type="entry name" value="Class II aaRS and biotin synthetases"/>
    <property type="match status" value="1"/>
</dbReference>
<evidence type="ECO:0000256" key="1">
    <source>
        <dbReference type="ARBA" id="ARBA00011738"/>
    </source>
</evidence>
<dbReference type="PANTHER" id="PTHR42918">
    <property type="entry name" value="LYSYL-TRNA SYNTHETASE"/>
    <property type="match status" value="1"/>
</dbReference>
<dbReference type="PANTHER" id="PTHR42918:SF6">
    <property type="entry name" value="ELONGATION FACTOR P--(R)-BETA-LYSINE LIGASE"/>
    <property type="match status" value="1"/>
</dbReference>
<dbReference type="FunFam" id="3.30.930.10:FF:000017">
    <property type="entry name" value="Elongation factor P--(R)-beta-lysine ligase"/>
    <property type="match status" value="1"/>
</dbReference>
<proteinExistence type="predicted"/>
<comment type="catalytic activity">
    <reaction evidence="5">
        <text>D-beta-lysine + L-lysyl-[protein] + ATP = N(6)-((3R)-3,6-diaminohexanoyl)-L-lysyl-[protein] + AMP + diphosphate + H(+)</text>
        <dbReference type="Rhea" id="RHEA:83435"/>
        <dbReference type="Rhea" id="RHEA-COMP:9752"/>
        <dbReference type="Rhea" id="RHEA-COMP:20131"/>
        <dbReference type="ChEBI" id="CHEBI:15378"/>
        <dbReference type="ChEBI" id="CHEBI:29969"/>
        <dbReference type="ChEBI" id="CHEBI:30616"/>
        <dbReference type="ChEBI" id="CHEBI:33019"/>
        <dbReference type="ChEBI" id="CHEBI:84138"/>
        <dbReference type="ChEBI" id="CHEBI:156053"/>
        <dbReference type="ChEBI" id="CHEBI:456215"/>
    </reaction>
    <physiologicalReaction direction="left-to-right" evidence="5">
        <dbReference type="Rhea" id="RHEA:83436"/>
    </physiologicalReaction>
</comment>
<dbReference type="EC" id="6.3.1.-" evidence="7"/>
<accession>A0A502L0Y3</accession>
<keyword evidence="7" id="KW-0648">Protein biosynthesis</keyword>
<protein>
    <submittedName>
        <fullName evidence="7">Elongation factor P--(R)-beta-lysine ligase</fullName>
        <ecNumber evidence="7">6.3.1.-</ecNumber>
    </submittedName>
</protein>
<evidence type="ECO:0000313" key="7">
    <source>
        <dbReference type="EMBL" id="TPH16135.1"/>
    </source>
</evidence>
<feature type="domain" description="Aminoacyl-transfer RNA synthetases class-II family profile" evidence="6">
    <location>
        <begin position="18"/>
        <end position="316"/>
    </location>
</feature>
<dbReference type="AlphaFoldDB" id="A0A502L0Y3"/>
<dbReference type="InterPro" id="IPR006195">
    <property type="entry name" value="aa-tRNA-synth_II"/>
</dbReference>
<keyword evidence="8" id="KW-1185">Reference proteome</keyword>
<dbReference type="GO" id="GO:0006430">
    <property type="term" value="P:lysyl-tRNA aminoacylation"/>
    <property type="evidence" value="ECO:0007669"/>
    <property type="project" value="InterPro"/>
</dbReference>
<keyword evidence="4" id="KW-0067">ATP-binding</keyword>
<dbReference type="PROSITE" id="PS50862">
    <property type="entry name" value="AA_TRNA_LIGASE_II"/>
    <property type="match status" value="1"/>
</dbReference>
<dbReference type="InterPro" id="IPR045864">
    <property type="entry name" value="aa-tRNA-synth_II/BPL/LPL"/>
</dbReference>
<comment type="subunit">
    <text evidence="1">Homodimer.</text>
</comment>